<gene>
    <name evidence="2" type="ORF">BDEG_21461</name>
</gene>
<dbReference type="EMBL" id="DS022300">
    <property type="protein sequence ID" value="OAJ37444.1"/>
    <property type="molecule type" value="Genomic_DNA"/>
</dbReference>
<evidence type="ECO:0000313" key="2">
    <source>
        <dbReference type="EMBL" id="OAJ37444.1"/>
    </source>
</evidence>
<feature type="region of interest" description="Disordered" evidence="1">
    <location>
        <begin position="55"/>
        <end position="91"/>
    </location>
</feature>
<protein>
    <submittedName>
        <fullName evidence="2">Uncharacterized protein</fullName>
    </submittedName>
</protein>
<evidence type="ECO:0000313" key="3">
    <source>
        <dbReference type="Proteomes" id="UP000077115"/>
    </source>
</evidence>
<dbReference type="Proteomes" id="UP000077115">
    <property type="component" value="Unassembled WGS sequence"/>
</dbReference>
<organism evidence="2 3">
    <name type="scientific">Batrachochytrium dendrobatidis (strain JEL423)</name>
    <dbReference type="NCBI Taxonomy" id="403673"/>
    <lineage>
        <taxon>Eukaryota</taxon>
        <taxon>Fungi</taxon>
        <taxon>Fungi incertae sedis</taxon>
        <taxon>Chytridiomycota</taxon>
        <taxon>Chytridiomycota incertae sedis</taxon>
        <taxon>Chytridiomycetes</taxon>
        <taxon>Rhizophydiales</taxon>
        <taxon>Rhizophydiales incertae sedis</taxon>
        <taxon>Batrachochytrium</taxon>
    </lineage>
</organism>
<dbReference type="AlphaFoldDB" id="A0A177WCM7"/>
<reference evidence="2 3" key="1">
    <citation type="submission" date="2006-10" db="EMBL/GenBank/DDBJ databases">
        <title>The Genome Sequence of Batrachochytrium dendrobatidis JEL423.</title>
        <authorList>
            <consortium name="The Broad Institute Genome Sequencing Platform"/>
            <person name="Birren B."/>
            <person name="Lander E."/>
            <person name="Galagan J."/>
            <person name="Cuomo C."/>
            <person name="Devon K."/>
            <person name="Jaffe D."/>
            <person name="Butler J."/>
            <person name="Alvarez P."/>
            <person name="Gnerre S."/>
            <person name="Grabherr M."/>
            <person name="Kleber M."/>
            <person name="Mauceli E."/>
            <person name="Brockman W."/>
            <person name="Young S."/>
            <person name="LaButti K."/>
            <person name="Sykes S."/>
            <person name="DeCaprio D."/>
            <person name="Crawford M."/>
            <person name="Koehrsen M."/>
            <person name="Engels R."/>
            <person name="Montgomery P."/>
            <person name="Pearson M."/>
            <person name="Howarth C."/>
            <person name="Larson L."/>
            <person name="White J."/>
            <person name="O'Leary S."/>
            <person name="Kodira C."/>
            <person name="Zeng Q."/>
            <person name="Yandava C."/>
            <person name="Alvarado L."/>
            <person name="Longcore J."/>
            <person name="James T."/>
        </authorList>
    </citation>
    <scope>NUCLEOTIDE SEQUENCE [LARGE SCALE GENOMIC DNA]</scope>
    <source>
        <strain evidence="2 3">JEL423</strain>
    </source>
</reference>
<evidence type="ECO:0000256" key="1">
    <source>
        <dbReference type="SAM" id="MobiDB-lite"/>
    </source>
</evidence>
<sequence length="110" mass="11978">MNTNGINDLAKLLGMHVIVRMNPFFNSRTKVIDVHGSLIGLDPVTNSCMLLINHPESGGQSTTPAIATPDNVEANDPSEDGEISEHAPNSPTHRILIISGHSINRIERRF</sequence>
<dbReference type="OrthoDB" id="10666133at2759"/>
<name>A0A177WCM7_BATDL</name>
<accession>A0A177WCM7</accession>
<reference evidence="2 3" key="2">
    <citation type="submission" date="2016-05" db="EMBL/GenBank/DDBJ databases">
        <title>Lineage-specific infection strategies underlie the spectrum of fungal disease in amphibians.</title>
        <authorList>
            <person name="Cuomo C.A."/>
            <person name="Farrer R.A."/>
            <person name="James T."/>
            <person name="Longcore J."/>
            <person name="Birren B."/>
        </authorList>
    </citation>
    <scope>NUCLEOTIDE SEQUENCE [LARGE SCALE GENOMIC DNA]</scope>
    <source>
        <strain evidence="2 3">JEL423</strain>
    </source>
</reference>
<proteinExistence type="predicted"/>
<dbReference type="VEuPathDB" id="FungiDB:BDEG_21461"/>